<evidence type="ECO:0000313" key="9">
    <source>
        <dbReference type="Proteomes" id="UP000274695"/>
    </source>
</evidence>
<reference evidence="8 9" key="1">
    <citation type="submission" date="2018-10" db="EMBL/GenBank/DDBJ databases">
        <title>Draft genome sequence of Zhongshania sp. DSW25-10.</title>
        <authorList>
            <person name="Oh J."/>
        </authorList>
    </citation>
    <scope>NUCLEOTIDE SEQUENCE [LARGE SCALE GENOMIC DNA]</scope>
    <source>
        <strain evidence="8 9">DSW25-10</strain>
    </source>
</reference>
<keyword evidence="6" id="KW-0732">Signal</keyword>
<accession>A0ABX9W838</accession>
<comment type="caution">
    <text evidence="8">The sequence shown here is derived from an EMBL/GenBank/DDBJ whole genome shotgun (WGS) entry which is preliminary data.</text>
</comment>
<evidence type="ECO:0000256" key="6">
    <source>
        <dbReference type="SAM" id="SignalP"/>
    </source>
</evidence>
<evidence type="ECO:0000256" key="1">
    <source>
        <dbReference type="ARBA" id="ARBA00022617"/>
    </source>
</evidence>
<feature type="compositionally biased region" description="Polar residues" evidence="5">
    <location>
        <begin position="35"/>
        <end position="50"/>
    </location>
</feature>
<dbReference type="Pfam" id="PF21419">
    <property type="entry name" value="RoxA-like_Cyt-c"/>
    <property type="match status" value="1"/>
</dbReference>
<keyword evidence="2 4" id="KW-0479">Metal-binding</keyword>
<evidence type="ECO:0000256" key="2">
    <source>
        <dbReference type="ARBA" id="ARBA00022723"/>
    </source>
</evidence>
<evidence type="ECO:0000313" key="8">
    <source>
        <dbReference type="EMBL" id="RNL67078.1"/>
    </source>
</evidence>
<dbReference type="InterPro" id="IPR051395">
    <property type="entry name" value="Cytochrome_c_Peroxidase/MauG"/>
</dbReference>
<keyword evidence="1 4" id="KW-0349">Heme</keyword>
<protein>
    <recommendedName>
        <fullName evidence="7">Cytochrome c domain-containing protein</fullName>
    </recommendedName>
</protein>
<dbReference type="PROSITE" id="PS51007">
    <property type="entry name" value="CYTC"/>
    <property type="match status" value="1"/>
</dbReference>
<feature type="domain" description="Cytochrome c" evidence="7">
    <location>
        <begin position="418"/>
        <end position="707"/>
    </location>
</feature>
<dbReference type="Gene3D" id="1.10.760.10">
    <property type="entry name" value="Cytochrome c-like domain"/>
    <property type="match status" value="1"/>
</dbReference>
<dbReference type="PANTHER" id="PTHR30600">
    <property type="entry name" value="CYTOCHROME C PEROXIDASE-RELATED"/>
    <property type="match status" value="1"/>
</dbReference>
<evidence type="ECO:0000256" key="5">
    <source>
        <dbReference type="SAM" id="MobiDB-lite"/>
    </source>
</evidence>
<feature type="signal peptide" evidence="6">
    <location>
        <begin position="1"/>
        <end position="27"/>
    </location>
</feature>
<dbReference type="InterPro" id="IPR036909">
    <property type="entry name" value="Cyt_c-like_dom_sf"/>
</dbReference>
<keyword evidence="9" id="KW-1185">Reference proteome</keyword>
<gene>
    <name evidence="8" type="ORF">D0911_02300</name>
</gene>
<proteinExistence type="predicted"/>
<evidence type="ECO:0000256" key="3">
    <source>
        <dbReference type="ARBA" id="ARBA00023004"/>
    </source>
</evidence>
<dbReference type="PROSITE" id="PS51257">
    <property type="entry name" value="PROKAR_LIPOPROTEIN"/>
    <property type="match status" value="1"/>
</dbReference>
<dbReference type="SUPFAM" id="SSF46626">
    <property type="entry name" value="Cytochrome c"/>
    <property type="match status" value="1"/>
</dbReference>
<dbReference type="Proteomes" id="UP000274695">
    <property type="component" value="Unassembled WGS sequence"/>
</dbReference>
<feature type="region of interest" description="Disordered" evidence="5">
    <location>
        <begin position="25"/>
        <end position="54"/>
    </location>
</feature>
<organism evidence="8 9">
    <name type="scientific">Zhongshania marina</name>
    <dbReference type="NCBI Taxonomy" id="2304603"/>
    <lineage>
        <taxon>Bacteria</taxon>
        <taxon>Pseudomonadati</taxon>
        <taxon>Pseudomonadota</taxon>
        <taxon>Gammaproteobacteria</taxon>
        <taxon>Cellvibrionales</taxon>
        <taxon>Spongiibacteraceae</taxon>
        <taxon>Zhongshania</taxon>
    </lineage>
</organism>
<evidence type="ECO:0000256" key="4">
    <source>
        <dbReference type="PROSITE-ProRule" id="PRU00433"/>
    </source>
</evidence>
<keyword evidence="3 4" id="KW-0408">Iron</keyword>
<dbReference type="RefSeq" id="WP_123181333.1">
    <property type="nucleotide sequence ID" value="NZ_RHGB01000002.1"/>
</dbReference>
<dbReference type="PANTHER" id="PTHR30600:SF9">
    <property type="entry name" value="BLR7738 PROTEIN"/>
    <property type="match status" value="1"/>
</dbReference>
<dbReference type="EMBL" id="RHGB01000002">
    <property type="protein sequence ID" value="RNL67078.1"/>
    <property type="molecule type" value="Genomic_DNA"/>
</dbReference>
<sequence length="707" mass="76297">MGREYQWLLSISLVLSLAACGGGSSSAANPASAPESGNNTETDTSNNSGEQVLLRSSRGGHVWAEFCDGKPDNSPLPQDPRELIQDGANTGKAVVFNVDWQSCFINDSLRPQNCGDYRTLHAKGALIGRGQGQPETAHMFSGQTTEYANFTDPTSISGSGSLFTITADAYNNLWQTWTGYIAAPQLPARPANYDYLISQRYGSALPLERNPYPLPGEDPNQTNGGSGQLPVALTQLREADGNWTGQIGVKLCSFCHDGQLSTASAGQQAPVFGGAGTIGDFTVAFRDFAAAGLSPTFGILGGPLTIAPNRGTGAIDQFQIGFLVFNGGNPEEFTNDKILFSQAIGNIKSPPWWNMGHRVQKFHGAVLPMDSSRIDMAAYYPLAINDDPVAWVDEASYPFQIWAESLKAPAYPGPVNQSLAEQGAILFHNKNLWAASLNNPVPQPGELGNGSCASCHGVYSPRYANDPSFLADPRMAGIAANLVSMDVIRTDSVYADAQQSLRNADGSPNVGIEYNPFLECGIGDFGDTPNNESVMLAPPLFGTWASAPYFHNASVPNLWGVLDPNNERPNIWLRQSTPAPEGMEGRVVMGFDTDINRAYDHEKMGWKYTELDCVSGFPATQPLLNCNPIDPALPSLQDVLGAIYTEVALLWNLPIDELASIPLVDQQIEARKVYNTNIYSQGNQGHDFTVVLTDAERRAIIEYLKTL</sequence>
<dbReference type="InterPro" id="IPR009056">
    <property type="entry name" value="Cyt_c-like_dom"/>
</dbReference>
<evidence type="ECO:0000259" key="7">
    <source>
        <dbReference type="PROSITE" id="PS51007"/>
    </source>
</evidence>
<name>A0ABX9W838_9GAMM</name>
<feature type="chain" id="PRO_5046209535" description="Cytochrome c domain-containing protein" evidence="6">
    <location>
        <begin position="28"/>
        <end position="707"/>
    </location>
</feature>